<dbReference type="AlphaFoldDB" id="A0A8S1YPF5"/>
<reference evidence="1" key="1">
    <citation type="submission" date="2021-01" db="EMBL/GenBank/DDBJ databases">
        <authorList>
            <consortium name="Genoscope - CEA"/>
            <person name="William W."/>
        </authorList>
    </citation>
    <scope>NUCLEOTIDE SEQUENCE</scope>
</reference>
<dbReference type="EMBL" id="CAJJDP010000279">
    <property type="protein sequence ID" value="CAD8215501.1"/>
    <property type="molecule type" value="Genomic_DNA"/>
</dbReference>
<comment type="caution">
    <text evidence="1">The sequence shown here is derived from an EMBL/GenBank/DDBJ whole genome shotgun (WGS) entry which is preliminary data.</text>
</comment>
<accession>A0A8S1YPF5</accession>
<keyword evidence="2" id="KW-1185">Reference proteome</keyword>
<name>A0A8S1YPF5_PAROT</name>
<protein>
    <submittedName>
        <fullName evidence="1">Uncharacterized protein</fullName>
    </submittedName>
</protein>
<dbReference type="Proteomes" id="UP000683925">
    <property type="component" value="Unassembled WGS sequence"/>
</dbReference>
<sequence length="319" mass="38219">MHTVLLSDLVYPLTKIRRNLNEMDFMKYQRCQKISMFFQLFQQASYFPQYNPVKQIIFWISTSFRILAIIIQCLCDNASSTVLEELQQLHVNHTEQLSQIPPLFYVSMSFSKYQFIQFQIHLVWITFHMLDVIINLRPQRFELDNEIQKEQNIEDIQQQYQSNNVQIFSLNLQDKRDSYYCQNHSHQDVLNLQFLQFFRHLKQEPEFGEQGFQSPLQRLYKPLNFLLLRNNLSGKTNIQEYCLTSILRKLYWTICSQKNYMLKLSPFCCCQYNIARNYHKELALFLQARQIKVQVGHALSNIANNTIIHKDNQFIDINS</sequence>
<dbReference type="OrthoDB" id="326193at2759"/>
<evidence type="ECO:0000313" key="1">
    <source>
        <dbReference type="EMBL" id="CAD8215501.1"/>
    </source>
</evidence>
<gene>
    <name evidence="1" type="ORF">POCTA_138.1.T2750002</name>
</gene>
<proteinExistence type="predicted"/>
<organism evidence="1 2">
    <name type="scientific">Paramecium octaurelia</name>
    <dbReference type="NCBI Taxonomy" id="43137"/>
    <lineage>
        <taxon>Eukaryota</taxon>
        <taxon>Sar</taxon>
        <taxon>Alveolata</taxon>
        <taxon>Ciliophora</taxon>
        <taxon>Intramacronucleata</taxon>
        <taxon>Oligohymenophorea</taxon>
        <taxon>Peniculida</taxon>
        <taxon>Parameciidae</taxon>
        <taxon>Paramecium</taxon>
    </lineage>
</organism>
<evidence type="ECO:0000313" key="2">
    <source>
        <dbReference type="Proteomes" id="UP000683925"/>
    </source>
</evidence>